<dbReference type="PANTHER" id="PTHR45753">
    <property type="entry name" value="ORNITHINE CARBAMOYLTRANSFERASE, MITOCHONDRIAL"/>
    <property type="match status" value="1"/>
</dbReference>
<protein>
    <recommendedName>
        <fullName evidence="3">aspartate carbamoyltransferase</fullName>
        <ecNumber evidence="3">2.1.3.2</ecNumber>
    </recommendedName>
</protein>
<comment type="similarity">
    <text evidence="2">Belongs to the aspartate/ornithine carbamoyltransferase superfamily. ATCase family.</text>
</comment>
<evidence type="ECO:0000256" key="6">
    <source>
        <dbReference type="ARBA" id="ARBA00043884"/>
    </source>
</evidence>
<dbReference type="GO" id="GO:0005829">
    <property type="term" value="C:cytosol"/>
    <property type="evidence" value="ECO:0007669"/>
    <property type="project" value="TreeGrafter"/>
</dbReference>
<dbReference type="Pfam" id="PF02729">
    <property type="entry name" value="OTCace_N"/>
    <property type="match status" value="1"/>
</dbReference>
<dbReference type="AlphaFoldDB" id="A0A0F9PDU8"/>
<feature type="domain" description="Aspartate/ornithine carbamoyltransferase Asp/Orn-binding" evidence="8">
    <location>
        <begin position="167"/>
        <end position="314"/>
    </location>
</feature>
<dbReference type="InterPro" id="IPR006131">
    <property type="entry name" value="Asp_carbamoyltransf_Asp/Orn-bd"/>
</dbReference>
<comment type="catalytic activity">
    <reaction evidence="7">
        <text>carbamoyl phosphate + L-aspartate = N-carbamoyl-L-aspartate + phosphate + H(+)</text>
        <dbReference type="Rhea" id="RHEA:20013"/>
        <dbReference type="ChEBI" id="CHEBI:15378"/>
        <dbReference type="ChEBI" id="CHEBI:29991"/>
        <dbReference type="ChEBI" id="CHEBI:32814"/>
        <dbReference type="ChEBI" id="CHEBI:43474"/>
        <dbReference type="ChEBI" id="CHEBI:58228"/>
        <dbReference type="EC" id="2.1.3.2"/>
    </reaction>
</comment>
<feature type="domain" description="Aspartate/ornithine carbamoyltransferase carbamoyl-P binding" evidence="9">
    <location>
        <begin position="18"/>
        <end position="161"/>
    </location>
</feature>
<dbReference type="InterPro" id="IPR006130">
    <property type="entry name" value="Asp/Orn_carbamoylTrfase"/>
</dbReference>
<dbReference type="NCBIfam" id="NF002032">
    <property type="entry name" value="PRK00856.1"/>
    <property type="match status" value="1"/>
</dbReference>
<dbReference type="EC" id="2.1.3.2" evidence="3"/>
<dbReference type="InterPro" id="IPR002082">
    <property type="entry name" value="Asp_carbamoyltransf"/>
</dbReference>
<organism evidence="10">
    <name type="scientific">marine sediment metagenome</name>
    <dbReference type="NCBI Taxonomy" id="412755"/>
    <lineage>
        <taxon>unclassified sequences</taxon>
        <taxon>metagenomes</taxon>
        <taxon>ecological metagenomes</taxon>
    </lineage>
</organism>
<dbReference type="PANTHER" id="PTHR45753:SF6">
    <property type="entry name" value="ASPARTATE CARBAMOYLTRANSFERASE"/>
    <property type="match status" value="1"/>
</dbReference>
<dbReference type="FunFam" id="3.40.50.1370:FF:000007">
    <property type="entry name" value="Aspartate carbamoyltransferase"/>
    <property type="match status" value="1"/>
</dbReference>
<dbReference type="PRINTS" id="PR00100">
    <property type="entry name" value="AOTCASE"/>
</dbReference>
<dbReference type="Gene3D" id="3.40.50.1370">
    <property type="entry name" value="Aspartate/ornithine carbamoyltransferase"/>
    <property type="match status" value="2"/>
</dbReference>
<evidence type="ECO:0000256" key="5">
    <source>
        <dbReference type="ARBA" id="ARBA00022975"/>
    </source>
</evidence>
<evidence type="ECO:0000256" key="3">
    <source>
        <dbReference type="ARBA" id="ARBA00013008"/>
    </source>
</evidence>
<dbReference type="EMBL" id="LAZR01002574">
    <property type="protein sequence ID" value="KKN28294.1"/>
    <property type="molecule type" value="Genomic_DNA"/>
</dbReference>
<comment type="pathway">
    <text evidence="1">Pyrimidine metabolism; UMP biosynthesis via de novo pathway; (S)-dihydroorotate from bicarbonate: step 2/3.</text>
</comment>
<keyword evidence="4" id="KW-0808">Transferase</keyword>
<evidence type="ECO:0000256" key="7">
    <source>
        <dbReference type="ARBA" id="ARBA00048859"/>
    </source>
</evidence>
<evidence type="ECO:0000259" key="8">
    <source>
        <dbReference type="Pfam" id="PF00185"/>
    </source>
</evidence>
<accession>A0A0F9PDU8</accession>
<gene>
    <name evidence="10" type="ORF">LCGC14_0855780</name>
</gene>
<dbReference type="PROSITE" id="PS00097">
    <property type="entry name" value="CARBAMOYLTRANSFERASE"/>
    <property type="match status" value="1"/>
</dbReference>
<dbReference type="InterPro" id="IPR036901">
    <property type="entry name" value="Asp/Orn_carbamoylTrfase_sf"/>
</dbReference>
<name>A0A0F9PDU8_9ZZZZ</name>
<dbReference type="PRINTS" id="PR00101">
    <property type="entry name" value="ATCASE"/>
</dbReference>
<comment type="function">
    <text evidence="6">Catalyzes the condensation of carbamoyl phosphate and aspartate to form carbamoyl aspartate and inorganic phosphate, the committed step in the de novo pyrimidine nucleotide biosynthesis pathway.</text>
</comment>
<sequence length="318" mass="35236">MRGKMASAGKNKMNFNRKDLLGIESLSREEILFILETAKSFREVLDRPIKKVPTLRGKTVVNLFFESSTRTRMSFELAEKRLSADILNFSASTSSSTKGETLLDTARNILAMKVDCFVLRHSTPGTPHLLAKKLPVSIINAGDGAHEHPTQALLDLYTIREKKGKIEGLKIAIVGDIAHSRVARSNIWGMCKLGAKVRVCGPPTLIPPLIEKMGVEVFYSLEDALTGVDIVMMLRIQKERQNKGFLPSDSEYIDFFSLNEEKLNLAQPDVLVMHPGPVNRGIELPARIADGEKSIILDQVTNGVAVRMAVLYLLLAKK</sequence>
<evidence type="ECO:0000313" key="10">
    <source>
        <dbReference type="EMBL" id="KKN28294.1"/>
    </source>
</evidence>
<keyword evidence="5" id="KW-0665">Pyrimidine biosynthesis</keyword>
<dbReference type="GO" id="GO:0044205">
    <property type="term" value="P:'de novo' UMP biosynthetic process"/>
    <property type="evidence" value="ECO:0007669"/>
    <property type="project" value="UniProtKB-UniPathway"/>
</dbReference>
<evidence type="ECO:0000256" key="1">
    <source>
        <dbReference type="ARBA" id="ARBA00004852"/>
    </source>
</evidence>
<dbReference type="Pfam" id="PF00185">
    <property type="entry name" value="OTCace"/>
    <property type="match status" value="1"/>
</dbReference>
<dbReference type="GO" id="GO:0016597">
    <property type="term" value="F:amino acid binding"/>
    <property type="evidence" value="ECO:0007669"/>
    <property type="project" value="InterPro"/>
</dbReference>
<dbReference type="SUPFAM" id="SSF53671">
    <property type="entry name" value="Aspartate/ornithine carbamoyltransferase"/>
    <property type="match status" value="1"/>
</dbReference>
<comment type="caution">
    <text evidence="10">The sequence shown here is derived from an EMBL/GenBank/DDBJ whole genome shotgun (WGS) entry which is preliminary data.</text>
</comment>
<dbReference type="HAMAP" id="MF_00001">
    <property type="entry name" value="Asp_carb_tr"/>
    <property type="match status" value="1"/>
</dbReference>
<dbReference type="GO" id="GO:0006520">
    <property type="term" value="P:amino acid metabolic process"/>
    <property type="evidence" value="ECO:0007669"/>
    <property type="project" value="InterPro"/>
</dbReference>
<dbReference type="InterPro" id="IPR006132">
    <property type="entry name" value="Asp/Orn_carbamoyltranf_P-bd"/>
</dbReference>
<evidence type="ECO:0000256" key="2">
    <source>
        <dbReference type="ARBA" id="ARBA00008896"/>
    </source>
</evidence>
<reference evidence="10" key="1">
    <citation type="journal article" date="2015" name="Nature">
        <title>Complex archaea that bridge the gap between prokaryotes and eukaryotes.</title>
        <authorList>
            <person name="Spang A."/>
            <person name="Saw J.H."/>
            <person name="Jorgensen S.L."/>
            <person name="Zaremba-Niedzwiedzka K."/>
            <person name="Martijn J."/>
            <person name="Lind A.E."/>
            <person name="van Eijk R."/>
            <person name="Schleper C."/>
            <person name="Guy L."/>
            <person name="Ettema T.J."/>
        </authorList>
    </citation>
    <scope>NUCLEOTIDE SEQUENCE</scope>
</reference>
<dbReference type="NCBIfam" id="TIGR00670">
    <property type="entry name" value="asp_carb_tr"/>
    <property type="match status" value="1"/>
</dbReference>
<dbReference type="UniPathway" id="UPA00070">
    <property type="reaction ID" value="UER00116"/>
</dbReference>
<evidence type="ECO:0000259" key="9">
    <source>
        <dbReference type="Pfam" id="PF02729"/>
    </source>
</evidence>
<evidence type="ECO:0000256" key="4">
    <source>
        <dbReference type="ARBA" id="ARBA00022679"/>
    </source>
</evidence>
<proteinExistence type="inferred from homology"/>
<dbReference type="GO" id="GO:0004070">
    <property type="term" value="F:aspartate carbamoyltransferase activity"/>
    <property type="evidence" value="ECO:0007669"/>
    <property type="project" value="UniProtKB-EC"/>
</dbReference>
<dbReference type="GO" id="GO:0006207">
    <property type="term" value="P:'de novo' pyrimidine nucleobase biosynthetic process"/>
    <property type="evidence" value="ECO:0007669"/>
    <property type="project" value="InterPro"/>
</dbReference>